<keyword evidence="3 9" id="KW-0547">Nucleotide-binding</keyword>
<dbReference type="Pfam" id="PF01624">
    <property type="entry name" value="MutS_I"/>
    <property type="match status" value="1"/>
</dbReference>
<dbReference type="PIRSF" id="PIRSF037677">
    <property type="entry name" value="DNA_mis_repair_Msh6"/>
    <property type="match status" value="1"/>
</dbReference>
<dbReference type="InterPro" id="IPR016151">
    <property type="entry name" value="DNA_mismatch_repair_MutS_N"/>
</dbReference>
<feature type="domain" description="DNA mismatch repair proteins mutS family" evidence="11">
    <location>
        <begin position="696"/>
        <end position="712"/>
    </location>
</feature>
<dbReference type="RefSeq" id="WP_304542635.1">
    <property type="nucleotide sequence ID" value="NZ_JARPTC010000013.1"/>
</dbReference>
<dbReference type="PANTHER" id="PTHR11361">
    <property type="entry name" value="DNA MISMATCH REPAIR PROTEIN MUTS FAMILY MEMBER"/>
    <property type="match status" value="1"/>
</dbReference>
<evidence type="ECO:0000256" key="6">
    <source>
        <dbReference type="ARBA" id="ARBA00023125"/>
    </source>
</evidence>
<dbReference type="InterPro" id="IPR007861">
    <property type="entry name" value="DNA_mismatch_repair_MutS_clamp"/>
</dbReference>
<dbReference type="NCBIfam" id="NF003810">
    <property type="entry name" value="PRK05399.1"/>
    <property type="match status" value="1"/>
</dbReference>
<evidence type="ECO:0000256" key="3">
    <source>
        <dbReference type="ARBA" id="ARBA00022741"/>
    </source>
</evidence>
<proteinExistence type="inferred from homology"/>
<protein>
    <recommendedName>
        <fullName evidence="2 9">DNA mismatch repair protein MutS</fullName>
    </recommendedName>
</protein>
<feature type="binding site" evidence="9">
    <location>
        <begin position="622"/>
        <end position="629"/>
    </location>
    <ligand>
        <name>ATP</name>
        <dbReference type="ChEBI" id="CHEBI:30616"/>
    </ligand>
</feature>
<reference evidence="12" key="1">
    <citation type="journal article" date="2023" name="J. Hazard. Mater.">
        <title>Anaerobic biodegradation of pyrene and benzo[a]pyrene by a new sulfate-reducing Desulforamulus aquiferis strain DSA.</title>
        <authorList>
            <person name="Zhang Z."/>
            <person name="Sun J."/>
            <person name="Gong X."/>
            <person name="Wang C."/>
            <person name="Wang H."/>
        </authorList>
    </citation>
    <scope>NUCLEOTIDE SEQUENCE</scope>
    <source>
        <strain evidence="12">DSA</strain>
    </source>
</reference>
<evidence type="ECO:0000259" key="11">
    <source>
        <dbReference type="PROSITE" id="PS00486"/>
    </source>
</evidence>
<evidence type="ECO:0000313" key="13">
    <source>
        <dbReference type="Proteomes" id="UP001172911"/>
    </source>
</evidence>
<comment type="caution">
    <text evidence="12">The sequence shown here is derived from an EMBL/GenBank/DDBJ whole genome shotgun (WGS) entry which is preliminary data.</text>
</comment>
<evidence type="ECO:0000256" key="2">
    <source>
        <dbReference type="ARBA" id="ARBA00021982"/>
    </source>
</evidence>
<name>A0AAW7ZDU8_9FIRM</name>
<dbReference type="InterPro" id="IPR007860">
    <property type="entry name" value="DNA_mmatch_repair_MutS_con_dom"/>
</dbReference>
<dbReference type="CDD" id="cd03284">
    <property type="entry name" value="ABC_MutS1"/>
    <property type="match status" value="1"/>
</dbReference>
<dbReference type="InterPro" id="IPR007696">
    <property type="entry name" value="DNA_mismatch_repair_MutS_core"/>
</dbReference>
<evidence type="ECO:0000256" key="1">
    <source>
        <dbReference type="ARBA" id="ARBA00006271"/>
    </source>
</evidence>
<dbReference type="PROSITE" id="PS00486">
    <property type="entry name" value="DNA_MISMATCH_REPAIR_2"/>
    <property type="match status" value="1"/>
</dbReference>
<keyword evidence="4 9" id="KW-0227">DNA damage</keyword>
<dbReference type="GO" id="GO:0005524">
    <property type="term" value="F:ATP binding"/>
    <property type="evidence" value="ECO:0007669"/>
    <property type="project" value="UniProtKB-UniRule"/>
</dbReference>
<reference evidence="12" key="2">
    <citation type="submission" date="2023-03" db="EMBL/GenBank/DDBJ databases">
        <authorList>
            <person name="Zhang Z."/>
        </authorList>
    </citation>
    <scope>NUCLEOTIDE SEQUENCE</scope>
    <source>
        <strain evidence="12">DSA</strain>
    </source>
</reference>
<dbReference type="InterPro" id="IPR036678">
    <property type="entry name" value="MutS_con_dom_sf"/>
</dbReference>
<keyword evidence="7 9" id="KW-0234">DNA repair</keyword>
<dbReference type="GO" id="GO:0006298">
    <property type="term" value="P:mismatch repair"/>
    <property type="evidence" value="ECO:0007669"/>
    <property type="project" value="UniProtKB-UniRule"/>
</dbReference>
<dbReference type="InterPro" id="IPR045076">
    <property type="entry name" value="MutS"/>
</dbReference>
<dbReference type="GO" id="GO:0003684">
    <property type="term" value="F:damaged DNA binding"/>
    <property type="evidence" value="ECO:0007669"/>
    <property type="project" value="UniProtKB-UniRule"/>
</dbReference>
<dbReference type="InterPro" id="IPR007695">
    <property type="entry name" value="DNA_mismatch_repair_MutS-lik_N"/>
</dbReference>
<organism evidence="12 13">
    <name type="scientific">Desulforamulus aquiferis</name>
    <dbReference type="NCBI Taxonomy" id="1397668"/>
    <lineage>
        <taxon>Bacteria</taxon>
        <taxon>Bacillati</taxon>
        <taxon>Bacillota</taxon>
        <taxon>Clostridia</taxon>
        <taxon>Eubacteriales</taxon>
        <taxon>Peptococcaceae</taxon>
        <taxon>Desulforamulus</taxon>
    </lineage>
</organism>
<evidence type="ECO:0000256" key="5">
    <source>
        <dbReference type="ARBA" id="ARBA00022840"/>
    </source>
</evidence>
<dbReference type="Proteomes" id="UP001172911">
    <property type="component" value="Unassembled WGS sequence"/>
</dbReference>
<evidence type="ECO:0000256" key="9">
    <source>
        <dbReference type="HAMAP-Rule" id="MF_00096"/>
    </source>
</evidence>
<dbReference type="SMART" id="SM00534">
    <property type="entry name" value="MUTSac"/>
    <property type="match status" value="1"/>
</dbReference>
<dbReference type="InterPro" id="IPR017261">
    <property type="entry name" value="DNA_mismatch_repair_MutS/MSH"/>
</dbReference>
<comment type="similarity">
    <text evidence="1 9 10">Belongs to the DNA mismatch repair MutS family.</text>
</comment>
<dbReference type="GO" id="GO:0005829">
    <property type="term" value="C:cytosol"/>
    <property type="evidence" value="ECO:0007669"/>
    <property type="project" value="TreeGrafter"/>
</dbReference>
<dbReference type="GO" id="GO:0030983">
    <property type="term" value="F:mismatched DNA binding"/>
    <property type="evidence" value="ECO:0007669"/>
    <property type="project" value="InterPro"/>
</dbReference>
<sequence length="869" mass="96707">MVALTPMMMQYLDIKKQYPDTILFFRLGDFYEMFFEDAKLASKELEITLTGREAGEPERVPMCGVPFHAADSYIARLIEKGFKVAICEQVEDAKASKGLVKREVIRVITPGALIDASMLGDKENNYLVAVCPGKTGYGLALTDLSTGVFKITLLEDPHSTESLIDEIERLSPREIILPTGLKISDHLVDTISSLKSTVTTMEDRFYDSLEAERVLCTHFGESKVQASGCLKVEHLAGAAGALIQYLSATQRRKLEHISEIITYKTVSFLVLDSIARRNLEITKSLRDGSKQGSLLWVLDATKTAMGGRMLKTWLDQPLVELDEINRRLDAVEELNNSVMLREEMSNALNKIYDLERLAARAVYGSANGRDLSALLCSMEKLPQLHQILEDCSSPLLKDICSQFDQLEDLRELLKASISESPPLSLRDGGLIKDGFDPEVDRLRSASRDGKAWLAGLEAREKEKTGIKSLKVGFNKVFGYYLEVTRSNLAAVPEYYQRRQTLANAERYITPELKEYESTILGAEDRLVELEYCLFVEIRSQVASQVVRIQKTARLIATLDVMLSLAQVAQRQGYNRPMVTNSSEIVIIDGRHPVVELNLGPGAFVPNDCHLDDKHNHLCLITGPNMGGKSTYQRQVALIVLMAQIGSFVPAATAEIGVVDRIFARVGASDDLSSGQSTFMVEMFETKQIIDKATSRSLVIIDELGRGTSNLEGMAIAQAVIEYLHNSVGCKTLFSTHYHELAELEDILPGLKNYATAVKEQGDNITFLRKVIRSQASKSYGIHCARLAGLPNDIIMRANQLVEQLEFHQRAAQEVVAGSKQGAQTQHQLTLFAENPLERLKSDITALNLGNMTPIECLNYLYKLQKELNE</sequence>
<dbReference type="Pfam" id="PF00488">
    <property type="entry name" value="MutS_V"/>
    <property type="match status" value="1"/>
</dbReference>
<dbReference type="Gene3D" id="3.40.1170.10">
    <property type="entry name" value="DNA repair protein MutS, domain I"/>
    <property type="match status" value="1"/>
</dbReference>
<dbReference type="InterPro" id="IPR027417">
    <property type="entry name" value="P-loop_NTPase"/>
</dbReference>
<evidence type="ECO:0000313" key="12">
    <source>
        <dbReference type="EMBL" id="MDO7787419.1"/>
    </source>
</evidence>
<evidence type="ECO:0000256" key="8">
    <source>
        <dbReference type="ARBA" id="ARBA00024647"/>
    </source>
</evidence>
<dbReference type="NCBIfam" id="TIGR01070">
    <property type="entry name" value="mutS1"/>
    <property type="match status" value="1"/>
</dbReference>
<dbReference type="FunFam" id="1.10.1420.10:FF:000007">
    <property type="entry name" value="DNA mismatch repair protein MutS"/>
    <property type="match status" value="1"/>
</dbReference>
<dbReference type="SUPFAM" id="SSF53150">
    <property type="entry name" value="DNA repair protein MutS, domain II"/>
    <property type="match status" value="1"/>
</dbReference>
<dbReference type="InterPro" id="IPR000432">
    <property type="entry name" value="DNA_mismatch_repair_MutS_C"/>
</dbReference>
<dbReference type="AlphaFoldDB" id="A0AAW7ZDU8"/>
<keyword evidence="13" id="KW-1185">Reference proteome</keyword>
<dbReference type="Pfam" id="PF05190">
    <property type="entry name" value="MutS_IV"/>
    <property type="match status" value="1"/>
</dbReference>
<dbReference type="EMBL" id="JARPTC010000013">
    <property type="protein sequence ID" value="MDO7787419.1"/>
    <property type="molecule type" value="Genomic_DNA"/>
</dbReference>
<dbReference type="HAMAP" id="MF_00096">
    <property type="entry name" value="MutS"/>
    <property type="match status" value="1"/>
</dbReference>
<comment type="function">
    <text evidence="8 9">This protein is involved in the repair of mismatches in DNA. It is possible that it carries out the mismatch recognition step. This protein has a weak ATPase activity.</text>
</comment>
<dbReference type="SUPFAM" id="SSF55271">
    <property type="entry name" value="DNA repair protein MutS, domain I"/>
    <property type="match status" value="1"/>
</dbReference>
<dbReference type="InterPro" id="IPR036187">
    <property type="entry name" value="DNA_mismatch_repair_MutS_sf"/>
</dbReference>
<dbReference type="SUPFAM" id="SSF52540">
    <property type="entry name" value="P-loop containing nucleoside triphosphate hydrolases"/>
    <property type="match status" value="1"/>
</dbReference>
<keyword evidence="6 9" id="KW-0238">DNA-binding</keyword>
<dbReference type="PANTHER" id="PTHR11361:SF34">
    <property type="entry name" value="DNA MISMATCH REPAIR PROTEIN MSH1, MITOCHONDRIAL"/>
    <property type="match status" value="1"/>
</dbReference>
<evidence type="ECO:0000256" key="10">
    <source>
        <dbReference type="RuleBase" id="RU003756"/>
    </source>
</evidence>
<dbReference type="SUPFAM" id="SSF48334">
    <property type="entry name" value="DNA repair protein MutS, domain III"/>
    <property type="match status" value="1"/>
</dbReference>
<dbReference type="FunFam" id="3.40.1170.10:FF:000001">
    <property type="entry name" value="DNA mismatch repair protein MutS"/>
    <property type="match status" value="1"/>
</dbReference>
<keyword evidence="5 9" id="KW-0067">ATP-binding</keyword>
<dbReference type="InterPro" id="IPR005748">
    <property type="entry name" value="DNA_mismatch_repair_MutS"/>
</dbReference>
<gene>
    <name evidence="9 12" type="primary">mutS</name>
    <name evidence="12" type="ORF">P6N53_09325</name>
</gene>
<dbReference type="GO" id="GO:0140664">
    <property type="term" value="F:ATP-dependent DNA damage sensor activity"/>
    <property type="evidence" value="ECO:0007669"/>
    <property type="project" value="InterPro"/>
</dbReference>
<dbReference type="FunFam" id="3.40.50.300:FF:000870">
    <property type="entry name" value="MutS protein homolog 4"/>
    <property type="match status" value="1"/>
</dbReference>
<dbReference type="SMART" id="SM00533">
    <property type="entry name" value="MUTSd"/>
    <property type="match status" value="1"/>
</dbReference>
<dbReference type="Pfam" id="PF05192">
    <property type="entry name" value="MutS_III"/>
    <property type="match status" value="1"/>
</dbReference>
<dbReference type="Gene3D" id="3.40.50.300">
    <property type="entry name" value="P-loop containing nucleotide triphosphate hydrolases"/>
    <property type="match status" value="1"/>
</dbReference>
<evidence type="ECO:0000256" key="7">
    <source>
        <dbReference type="ARBA" id="ARBA00023204"/>
    </source>
</evidence>
<dbReference type="Pfam" id="PF05188">
    <property type="entry name" value="MutS_II"/>
    <property type="match status" value="1"/>
</dbReference>
<evidence type="ECO:0000256" key="4">
    <source>
        <dbReference type="ARBA" id="ARBA00022763"/>
    </source>
</evidence>
<dbReference type="Gene3D" id="3.30.420.110">
    <property type="entry name" value="MutS, connector domain"/>
    <property type="match status" value="1"/>
</dbReference>
<dbReference type="Gene3D" id="1.10.1420.10">
    <property type="match status" value="2"/>
</dbReference>
<accession>A0AAW7ZDU8</accession>